<dbReference type="AlphaFoldDB" id="A0A0E9UVR7"/>
<proteinExistence type="predicted"/>
<name>A0A0E9UVR7_ANGAN</name>
<dbReference type="EMBL" id="GBXM01038741">
    <property type="protein sequence ID" value="JAH69836.1"/>
    <property type="molecule type" value="Transcribed_RNA"/>
</dbReference>
<evidence type="ECO:0000313" key="1">
    <source>
        <dbReference type="EMBL" id="JAH69836.1"/>
    </source>
</evidence>
<reference evidence="1" key="2">
    <citation type="journal article" date="2015" name="Fish Shellfish Immunol.">
        <title>Early steps in the European eel (Anguilla anguilla)-Vibrio vulnificus interaction in the gills: Role of the RtxA13 toxin.</title>
        <authorList>
            <person name="Callol A."/>
            <person name="Pajuelo D."/>
            <person name="Ebbesson L."/>
            <person name="Teles M."/>
            <person name="MacKenzie S."/>
            <person name="Amaro C."/>
        </authorList>
    </citation>
    <scope>NUCLEOTIDE SEQUENCE</scope>
</reference>
<organism evidence="1">
    <name type="scientific">Anguilla anguilla</name>
    <name type="common">European freshwater eel</name>
    <name type="synonym">Muraena anguilla</name>
    <dbReference type="NCBI Taxonomy" id="7936"/>
    <lineage>
        <taxon>Eukaryota</taxon>
        <taxon>Metazoa</taxon>
        <taxon>Chordata</taxon>
        <taxon>Craniata</taxon>
        <taxon>Vertebrata</taxon>
        <taxon>Euteleostomi</taxon>
        <taxon>Actinopterygii</taxon>
        <taxon>Neopterygii</taxon>
        <taxon>Teleostei</taxon>
        <taxon>Anguilliformes</taxon>
        <taxon>Anguillidae</taxon>
        <taxon>Anguilla</taxon>
    </lineage>
</organism>
<accession>A0A0E9UVR7</accession>
<reference evidence="1" key="1">
    <citation type="submission" date="2014-11" db="EMBL/GenBank/DDBJ databases">
        <authorList>
            <person name="Amaro Gonzalez C."/>
        </authorList>
    </citation>
    <scope>NUCLEOTIDE SEQUENCE</scope>
</reference>
<sequence>MNASARFSGTRRISAPLCQKMAAPTRPPSSPRPCVC</sequence>
<protein>
    <submittedName>
        <fullName evidence="1">Uncharacterized protein</fullName>
    </submittedName>
</protein>